<keyword evidence="7" id="KW-0677">Repeat</keyword>
<evidence type="ECO:0000256" key="10">
    <source>
        <dbReference type="ARBA" id="ARBA00023170"/>
    </source>
</evidence>
<organism evidence="12 13">
    <name type="scientific">Cannabis sativa</name>
    <name type="common">Hemp</name>
    <name type="synonym">Marijuana</name>
    <dbReference type="NCBI Taxonomy" id="3483"/>
    <lineage>
        <taxon>Eukaryota</taxon>
        <taxon>Viridiplantae</taxon>
        <taxon>Streptophyta</taxon>
        <taxon>Embryophyta</taxon>
        <taxon>Tracheophyta</taxon>
        <taxon>Spermatophyta</taxon>
        <taxon>Magnoliopsida</taxon>
        <taxon>eudicotyledons</taxon>
        <taxon>Gunneridae</taxon>
        <taxon>Pentapetalae</taxon>
        <taxon>rosids</taxon>
        <taxon>fabids</taxon>
        <taxon>Rosales</taxon>
        <taxon>Cannabaceae</taxon>
        <taxon>Cannabis</taxon>
    </lineage>
</organism>
<dbReference type="Pfam" id="PF00560">
    <property type="entry name" value="LRR_1"/>
    <property type="match status" value="2"/>
</dbReference>
<evidence type="ECO:0000313" key="12">
    <source>
        <dbReference type="EMBL" id="KAF4362266.1"/>
    </source>
</evidence>
<dbReference type="GO" id="GO:0005886">
    <property type="term" value="C:plasma membrane"/>
    <property type="evidence" value="ECO:0007669"/>
    <property type="project" value="UniProtKB-SubCell"/>
</dbReference>
<dbReference type="SUPFAM" id="SSF52058">
    <property type="entry name" value="L domain-like"/>
    <property type="match status" value="1"/>
</dbReference>
<keyword evidence="9" id="KW-0472">Membrane</keyword>
<dbReference type="SMART" id="SM00369">
    <property type="entry name" value="LRR_TYP"/>
    <property type="match status" value="3"/>
</dbReference>
<evidence type="ECO:0000256" key="8">
    <source>
        <dbReference type="ARBA" id="ARBA00022989"/>
    </source>
</evidence>
<dbReference type="EMBL" id="JAATIP010000185">
    <property type="protein sequence ID" value="KAF4362266.1"/>
    <property type="molecule type" value="Genomic_DNA"/>
</dbReference>
<accession>A0A7J6EVE1</accession>
<reference evidence="12 13" key="1">
    <citation type="journal article" date="2020" name="bioRxiv">
        <title>Sequence and annotation of 42 cannabis genomes reveals extensive copy number variation in cannabinoid synthesis and pathogen resistance genes.</title>
        <authorList>
            <person name="Mckernan K.J."/>
            <person name="Helbert Y."/>
            <person name="Kane L.T."/>
            <person name="Ebling H."/>
            <person name="Zhang L."/>
            <person name="Liu B."/>
            <person name="Eaton Z."/>
            <person name="Mclaughlin S."/>
            <person name="Kingan S."/>
            <person name="Baybayan P."/>
            <person name="Concepcion G."/>
            <person name="Jordan M."/>
            <person name="Riva A."/>
            <person name="Barbazuk W."/>
            <person name="Harkins T."/>
        </authorList>
    </citation>
    <scope>NUCLEOTIDE SEQUENCE [LARGE SCALE GENOMIC DNA]</scope>
    <source>
        <strain evidence="13">cv. Jamaican Lion 4</strain>
        <tissue evidence="12">Leaf</tissue>
    </source>
</reference>
<evidence type="ECO:0000256" key="5">
    <source>
        <dbReference type="ARBA" id="ARBA00022692"/>
    </source>
</evidence>
<evidence type="ECO:0000256" key="4">
    <source>
        <dbReference type="ARBA" id="ARBA00022614"/>
    </source>
</evidence>
<dbReference type="InterPro" id="IPR032675">
    <property type="entry name" value="LRR_dom_sf"/>
</dbReference>
<evidence type="ECO:0000256" key="3">
    <source>
        <dbReference type="ARBA" id="ARBA00022475"/>
    </source>
</evidence>
<dbReference type="AlphaFoldDB" id="A0A7J6EVE1"/>
<keyword evidence="8" id="KW-1133">Transmembrane helix</keyword>
<evidence type="ECO:0000313" key="13">
    <source>
        <dbReference type="Proteomes" id="UP000525078"/>
    </source>
</evidence>
<keyword evidence="10" id="KW-0675">Receptor</keyword>
<dbReference type="InterPro" id="IPR003591">
    <property type="entry name" value="Leu-rich_rpt_typical-subtyp"/>
</dbReference>
<protein>
    <submittedName>
        <fullName evidence="12">Uncharacterized protein</fullName>
    </submittedName>
</protein>
<sequence>MKNRLHSSLILTSSVKNLSRLSFLDLGSNNFNGQLPSILFELPSLQYLDLGFNQYRGPLTIPNVPFSSQLTNLYLYSNKLTQKIPRSIFEMKKLDELNLSENDLSGTIEMSMFSKLSQLRALYLSDNNLSVVTNTITNSTLIFKMNYLGLASCNITEFPKFLKTQIELKLLDLSNNKIEGKIPKCFFCIGVETLDSLDMSANFITGWEQELKVLLWKVLQTLDLSHSSFHSYATKTFFSIHIPLHPNITILTPTGTPRILNQPILSTIVCSSISYGCDTMVQLGSTFSGEDTT</sequence>
<comment type="similarity">
    <text evidence="2">Belongs to the RLP family.</text>
</comment>
<evidence type="ECO:0000256" key="11">
    <source>
        <dbReference type="ARBA" id="ARBA00023180"/>
    </source>
</evidence>
<dbReference type="InterPro" id="IPR046956">
    <property type="entry name" value="RLP23-like"/>
</dbReference>
<dbReference type="Proteomes" id="UP000525078">
    <property type="component" value="Unassembled WGS sequence"/>
</dbReference>
<proteinExistence type="inferred from homology"/>
<name>A0A7J6EVE1_CANSA</name>
<comment type="caution">
    <text evidence="12">The sequence shown here is derived from an EMBL/GenBank/DDBJ whole genome shotgun (WGS) entry which is preliminary data.</text>
</comment>
<dbReference type="PANTHER" id="PTHR48063:SF94">
    <property type="match status" value="1"/>
</dbReference>
<keyword evidence="3" id="KW-1003">Cell membrane</keyword>
<keyword evidence="6" id="KW-0732">Signal</keyword>
<keyword evidence="11" id="KW-0325">Glycoprotein</keyword>
<evidence type="ECO:0000256" key="7">
    <source>
        <dbReference type="ARBA" id="ARBA00022737"/>
    </source>
</evidence>
<keyword evidence="4" id="KW-0433">Leucine-rich repeat</keyword>
<evidence type="ECO:0000256" key="9">
    <source>
        <dbReference type="ARBA" id="ARBA00023136"/>
    </source>
</evidence>
<gene>
    <name evidence="12" type="ORF">F8388_008150</name>
</gene>
<dbReference type="Pfam" id="PF13855">
    <property type="entry name" value="LRR_8"/>
    <property type="match status" value="1"/>
</dbReference>
<evidence type="ECO:0000256" key="6">
    <source>
        <dbReference type="ARBA" id="ARBA00022729"/>
    </source>
</evidence>
<keyword evidence="5" id="KW-0812">Transmembrane</keyword>
<dbReference type="Gene3D" id="3.80.10.10">
    <property type="entry name" value="Ribonuclease Inhibitor"/>
    <property type="match status" value="3"/>
</dbReference>
<comment type="subcellular location">
    <subcellularLocation>
        <location evidence="1">Cell membrane</location>
        <topology evidence="1">Single-pass type I membrane protein</topology>
    </subcellularLocation>
</comment>
<evidence type="ECO:0000256" key="1">
    <source>
        <dbReference type="ARBA" id="ARBA00004251"/>
    </source>
</evidence>
<evidence type="ECO:0000256" key="2">
    <source>
        <dbReference type="ARBA" id="ARBA00009592"/>
    </source>
</evidence>
<dbReference type="PANTHER" id="PTHR48063">
    <property type="entry name" value="LRR RECEPTOR-LIKE KINASE"/>
    <property type="match status" value="1"/>
</dbReference>
<dbReference type="InterPro" id="IPR001611">
    <property type="entry name" value="Leu-rich_rpt"/>
</dbReference>